<evidence type="ECO:0000256" key="1">
    <source>
        <dbReference type="SAM" id="SignalP"/>
    </source>
</evidence>
<evidence type="ECO:0000313" key="3">
    <source>
        <dbReference type="Proteomes" id="UP000054770"/>
    </source>
</evidence>
<reference evidence="2" key="1">
    <citation type="submission" date="2016-01" db="EMBL/GenBank/DDBJ databases">
        <authorList>
            <person name="Peeters C."/>
        </authorList>
    </citation>
    <scope>NUCLEOTIDE SEQUENCE [LARGE SCALE GENOMIC DNA]</scope>
    <source>
        <strain evidence="2">LMG 22940</strain>
    </source>
</reference>
<sequence length="158" mass="15713">MKIKSLSLLFPAVLAAASFAVSPAPGAATVDGSASVKVTGTVKSVNVATRTVTIVDAQGATASLEVGQDVPNLDKLASGTRVFGTTTRRVHLTVLADGEQAPNVAQVVSSDEKSGVVTLLDAQGESMTVQASDAGKAAALKAGARVAVEVIVPSAAQS</sequence>
<accession>A0A158G2V0</accession>
<dbReference type="AlphaFoldDB" id="A0A158G2V0"/>
<organism evidence="2 3">
    <name type="scientific">Caballeronia choica</name>
    <dbReference type="NCBI Taxonomy" id="326476"/>
    <lineage>
        <taxon>Bacteria</taxon>
        <taxon>Pseudomonadati</taxon>
        <taxon>Pseudomonadota</taxon>
        <taxon>Betaproteobacteria</taxon>
        <taxon>Burkholderiales</taxon>
        <taxon>Burkholderiaceae</taxon>
        <taxon>Caballeronia</taxon>
    </lineage>
</organism>
<feature type="signal peptide" evidence="1">
    <location>
        <begin position="1"/>
        <end position="20"/>
    </location>
</feature>
<keyword evidence="3" id="KW-1185">Reference proteome</keyword>
<dbReference type="EMBL" id="FCON02000009">
    <property type="protein sequence ID" value="SAL26253.1"/>
    <property type="molecule type" value="Genomic_DNA"/>
</dbReference>
<proteinExistence type="predicted"/>
<evidence type="ECO:0000313" key="2">
    <source>
        <dbReference type="EMBL" id="SAL26253.1"/>
    </source>
</evidence>
<dbReference type="RefSeq" id="WP_087643436.1">
    <property type="nucleotide sequence ID" value="NZ_FCON02000009.1"/>
</dbReference>
<comment type="caution">
    <text evidence="2">The sequence shown here is derived from an EMBL/GenBank/DDBJ whole genome shotgun (WGS) entry which is preliminary data.</text>
</comment>
<keyword evidence="1" id="KW-0732">Signal</keyword>
<dbReference type="Proteomes" id="UP000054770">
    <property type="component" value="Unassembled WGS sequence"/>
</dbReference>
<dbReference type="OrthoDB" id="9133295at2"/>
<gene>
    <name evidence="2" type="ORF">AWB68_01201</name>
</gene>
<protein>
    <submittedName>
        <fullName evidence="2">Uncharacterized protein</fullName>
    </submittedName>
</protein>
<name>A0A158G2V0_9BURK</name>
<feature type="chain" id="PRO_5011118752" evidence="1">
    <location>
        <begin position="21"/>
        <end position="158"/>
    </location>
</feature>